<reference evidence="2 3" key="1">
    <citation type="submission" date="2020-08" db="EMBL/GenBank/DDBJ databases">
        <title>Draft genome sequencing of an Anaerocolumna strain isolated from anoxic soil subjected to BSD treatment.</title>
        <authorList>
            <person name="Uek A."/>
            <person name="Tonouchi A."/>
        </authorList>
    </citation>
    <scope>NUCLEOTIDE SEQUENCE [LARGE SCALE GENOMIC DNA]</scope>
    <source>
        <strain evidence="2 3">CTTW</strain>
    </source>
</reference>
<reference evidence="2 3" key="2">
    <citation type="submission" date="2020-08" db="EMBL/GenBank/DDBJ databases">
        <authorList>
            <person name="Ueki A."/>
            <person name="Tonouchi A."/>
        </authorList>
    </citation>
    <scope>NUCLEOTIDE SEQUENCE [LARGE SCALE GENOMIC DNA]</scope>
    <source>
        <strain evidence="2 3">CTTW</strain>
    </source>
</reference>
<evidence type="ECO:0000313" key="3">
    <source>
        <dbReference type="Proteomes" id="UP000515703"/>
    </source>
</evidence>
<dbReference type="InterPro" id="IPR050177">
    <property type="entry name" value="Lipid_A_modif_metabolic_enz"/>
</dbReference>
<keyword evidence="3" id="KW-1185">Reference proteome</keyword>
<name>A0A7I8DMV9_9FIRM</name>
<accession>A0A7I8DMV9</accession>
<dbReference type="KEGG" id="acht:bsdcttw_26930"/>
<dbReference type="RefSeq" id="WP_207726405.1">
    <property type="nucleotide sequence ID" value="NZ_AP023368.1"/>
</dbReference>
<protein>
    <recommendedName>
        <fullName evidence="1">NAD-dependent epimerase/dehydratase domain-containing protein</fullName>
    </recommendedName>
</protein>
<dbReference type="InterPro" id="IPR001509">
    <property type="entry name" value="Epimerase_deHydtase"/>
</dbReference>
<dbReference type="EMBL" id="AP023368">
    <property type="protein sequence ID" value="BCJ99652.1"/>
    <property type="molecule type" value="Genomic_DNA"/>
</dbReference>
<feature type="domain" description="NAD-dependent epimerase/dehydratase" evidence="1">
    <location>
        <begin position="3"/>
        <end position="185"/>
    </location>
</feature>
<sequence length="245" mass="27959">MKILVTGAGGFIGRHMVSALQDRKGITVYQCFHETDKEELDAYLSRCDFLYHLAGVNRSEQMEDFTTGNTLFTKELVCSLLRHKNKCPILYASSIHAVLETPYGRSKREAEEILKTYENKGGRVNIYRLPNLFGKGAKPNYNSVVATFCYNLVRGLPIVVHDRSTVLNLSYIDDVVQEFVGVIEGEGRKEADGYYTISKIFRVSLGEIADTLYTFLNQEVKQEELTEFQRDLYETFISYKLEAQS</sequence>
<dbReference type="PANTHER" id="PTHR43245:SF55">
    <property type="entry name" value="NAD(P)-BINDING DOMAIN-CONTAINING PROTEIN"/>
    <property type="match status" value="1"/>
</dbReference>
<dbReference type="AlphaFoldDB" id="A0A7I8DMV9"/>
<proteinExistence type="predicted"/>
<dbReference type="Gene3D" id="3.40.50.720">
    <property type="entry name" value="NAD(P)-binding Rossmann-like Domain"/>
    <property type="match status" value="1"/>
</dbReference>
<dbReference type="PANTHER" id="PTHR43245">
    <property type="entry name" value="BIFUNCTIONAL POLYMYXIN RESISTANCE PROTEIN ARNA"/>
    <property type="match status" value="1"/>
</dbReference>
<dbReference type="Proteomes" id="UP000515703">
    <property type="component" value="Chromosome"/>
</dbReference>
<evidence type="ECO:0000259" key="1">
    <source>
        <dbReference type="Pfam" id="PF01370"/>
    </source>
</evidence>
<evidence type="ECO:0000313" key="2">
    <source>
        <dbReference type="EMBL" id="BCJ99652.1"/>
    </source>
</evidence>
<dbReference type="Pfam" id="PF01370">
    <property type="entry name" value="Epimerase"/>
    <property type="match status" value="1"/>
</dbReference>
<gene>
    <name evidence="2" type="ORF">bsdcttw_26930</name>
</gene>
<dbReference type="SUPFAM" id="SSF51735">
    <property type="entry name" value="NAD(P)-binding Rossmann-fold domains"/>
    <property type="match status" value="1"/>
</dbReference>
<dbReference type="InterPro" id="IPR036291">
    <property type="entry name" value="NAD(P)-bd_dom_sf"/>
</dbReference>
<organism evidence="2 3">
    <name type="scientific">Anaerocolumna chitinilytica</name>
    <dbReference type="NCBI Taxonomy" id="1727145"/>
    <lineage>
        <taxon>Bacteria</taxon>
        <taxon>Bacillati</taxon>
        <taxon>Bacillota</taxon>
        <taxon>Clostridia</taxon>
        <taxon>Lachnospirales</taxon>
        <taxon>Lachnospiraceae</taxon>
        <taxon>Anaerocolumna</taxon>
    </lineage>
</organism>